<evidence type="ECO:0000256" key="4">
    <source>
        <dbReference type="ARBA" id="ARBA00022519"/>
    </source>
</evidence>
<comment type="caution">
    <text evidence="16">The sequence shown here is derived from an EMBL/GenBank/DDBJ whole genome shotgun (WGS) entry which is preliminary data.</text>
</comment>
<gene>
    <name evidence="16" type="primary">mrdA</name>
    <name evidence="16" type="ORF">QHT84_03845</name>
</gene>
<dbReference type="RefSeq" id="WP_283238213.1">
    <property type="nucleotide sequence ID" value="NZ_JASGBP010000001.1"/>
</dbReference>
<sequence>MRKVLLPTIIFVVTILLVMRLFYLQVIDDSLKLKSDNNAIKIKYDYPERGYIYDRYGKLLVANQPSYDIMVIPKDVKNIDTTAFCSLLNITKEDFLKKIEKARVYSPRLPSVFLAQLNKKEYAAFQEVQRNFNGFYIQKRSLRDYQVNYGANIFGFITQVNENIINKNKYYNSGDLIGKQGVEESYEEILRGIKGVKYIQKDKYNRDIGSYKEGRFDTIAVQGKDINLTIDAELQKYGEELMINKRGGIVAIEPKTGEILALVTAPSYDPAILVGRQRSKNYTMLYNDSIAKPLYDRGLLAEYTPGSPFKILTGLVALQEGVIDENTGFSCSHGFSYAPGRFMRCHCHGGLLQLHRGIYESCNTYFSSSYMRIIDKFNNPPRGVDVWSNHLKSFGLGEFMGYDLPTGRRGKIPTSKTYKRMYPGWGWSSKTIVSNAIGQGEVLMTPIQLANMIATVANRGFYYTPHIIKKIKGGTIDKKFRTKHVTTVNPKYFDPVISGLFDVYNFGTAHGLNVEGIDICGKTGTAENFAKINGKRVKLQDHSIFVAFAPKDNPKIAIAVFVENGYWGARWAGPITSLMIEKYIKRKITRKDLEKRMLEGSLEAEYNKYIPNPVKDTLINQMAKKPVKLVSKEAIKTKDSKAKDSTGN</sequence>
<dbReference type="InterPro" id="IPR012338">
    <property type="entry name" value="Beta-lactam/transpept-like"/>
</dbReference>
<dbReference type="Gene3D" id="3.90.1310.10">
    <property type="entry name" value="Penicillin-binding protein 2a (Domain 2)"/>
    <property type="match status" value="1"/>
</dbReference>
<keyword evidence="5 16" id="KW-0121">Carboxypeptidase</keyword>
<dbReference type="InterPro" id="IPR017790">
    <property type="entry name" value="Penicillin-binding_protein_2"/>
</dbReference>
<evidence type="ECO:0000256" key="6">
    <source>
        <dbReference type="ARBA" id="ARBA00022670"/>
    </source>
</evidence>
<evidence type="ECO:0000256" key="5">
    <source>
        <dbReference type="ARBA" id="ARBA00022645"/>
    </source>
</evidence>
<dbReference type="PANTHER" id="PTHR30627:SF2">
    <property type="entry name" value="PEPTIDOGLYCAN D,D-TRANSPEPTIDASE MRDA"/>
    <property type="match status" value="1"/>
</dbReference>
<evidence type="ECO:0000256" key="12">
    <source>
        <dbReference type="ARBA" id="ARBA00023136"/>
    </source>
</evidence>
<comment type="subcellular location">
    <subcellularLocation>
        <location evidence="2">Cell membrane</location>
    </subcellularLocation>
    <subcellularLocation>
        <location evidence="1">Membrane</location>
        <topology evidence="1">Single-pass membrane protein</topology>
    </subcellularLocation>
</comment>
<dbReference type="PANTHER" id="PTHR30627">
    <property type="entry name" value="PEPTIDOGLYCAN D,D-TRANSPEPTIDASE"/>
    <property type="match status" value="1"/>
</dbReference>
<dbReference type="Gene3D" id="3.40.710.10">
    <property type="entry name" value="DD-peptidase/beta-lactamase superfamily"/>
    <property type="match status" value="1"/>
</dbReference>
<dbReference type="Proteomes" id="UP001230035">
    <property type="component" value="Unassembled WGS sequence"/>
</dbReference>
<evidence type="ECO:0000313" key="16">
    <source>
        <dbReference type="EMBL" id="MDI9256541.1"/>
    </source>
</evidence>
<dbReference type="InterPro" id="IPR005311">
    <property type="entry name" value="PBP_dimer"/>
</dbReference>
<evidence type="ECO:0000256" key="1">
    <source>
        <dbReference type="ARBA" id="ARBA00004167"/>
    </source>
</evidence>
<feature type="domain" description="Penicillin-binding protein transpeptidase" evidence="14">
    <location>
        <begin position="247"/>
        <end position="576"/>
    </location>
</feature>
<keyword evidence="9" id="KW-0133">Cell shape</keyword>
<dbReference type="GO" id="GO:0009002">
    <property type="term" value="F:serine-type D-Ala-D-Ala carboxypeptidase activity"/>
    <property type="evidence" value="ECO:0007669"/>
    <property type="project" value="UniProtKB-EC"/>
</dbReference>
<keyword evidence="17" id="KW-1185">Reference proteome</keyword>
<evidence type="ECO:0000256" key="9">
    <source>
        <dbReference type="ARBA" id="ARBA00022960"/>
    </source>
</evidence>
<name>A0ABT6XN74_9FLAO</name>
<keyword evidence="11" id="KW-1133">Transmembrane helix</keyword>
<dbReference type="InterPro" id="IPR036138">
    <property type="entry name" value="PBP_dimer_sf"/>
</dbReference>
<evidence type="ECO:0000256" key="11">
    <source>
        <dbReference type="ARBA" id="ARBA00022989"/>
    </source>
</evidence>
<evidence type="ECO:0000256" key="7">
    <source>
        <dbReference type="ARBA" id="ARBA00022692"/>
    </source>
</evidence>
<dbReference type="NCBIfam" id="TIGR03423">
    <property type="entry name" value="pbp2_mrdA"/>
    <property type="match status" value="1"/>
</dbReference>
<evidence type="ECO:0000259" key="14">
    <source>
        <dbReference type="Pfam" id="PF00905"/>
    </source>
</evidence>
<dbReference type="Pfam" id="PF03717">
    <property type="entry name" value="PBP_dimer"/>
    <property type="match status" value="1"/>
</dbReference>
<evidence type="ECO:0000256" key="10">
    <source>
        <dbReference type="ARBA" id="ARBA00022984"/>
    </source>
</evidence>
<keyword evidence="8 16" id="KW-0378">Hydrolase</keyword>
<organism evidence="16 17">
    <name type="scientific">Flavobacterium sedimenticola</name>
    <dbReference type="NCBI Taxonomy" id="3043286"/>
    <lineage>
        <taxon>Bacteria</taxon>
        <taxon>Pseudomonadati</taxon>
        <taxon>Bacteroidota</taxon>
        <taxon>Flavobacteriia</taxon>
        <taxon>Flavobacteriales</taxon>
        <taxon>Flavobacteriaceae</taxon>
        <taxon>Flavobacterium</taxon>
    </lineage>
</organism>
<dbReference type="SUPFAM" id="SSF56601">
    <property type="entry name" value="beta-lactamase/transpeptidase-like"/>
    <property type="match status" value="1"/>
</dbReference>
<dbReference type="Pfam" id="PF00905">
    <property type="entry name" value="Transpeptidase"/>
    <property type="match status" value="1"/>
</dbReference>
<accession>A0ABT6XN74</accession>
<proteinExistence type="predicted"/>
<evidence type="ECO:0000256" key="8">
    <source>
        <dbReference type="ARBA" id="ARBA00022801"/>
    </source>
</evidence>
<keyword evidence="10" id="KW-0573">Peptidoglycan synthesis</keyword>
<reference evidence="16 17" key="1">
    <citation type="submission" date="2023-05" db="EMBL/GenBank/DDBJ databases">
        <title>Flavobacterium sedimenti sp. nov., isolated from the sediment.</title>
        <authorList>
            <person name="Wu N."/>
        </authorList>
    </citation>
    <scope>NUCLEOTIDE SEQUENCE [LARGE SCALE GENOMIC DNA]</scope>
    <source>
        <strain evidence="16 17">YZ-48</strain>
    </source>
</reference>
<keyword evidence="7" id="KW-0812">Transmembrane</keyword>
<dbReference type="InterPro" id="IPR050515">
    <property type="entry name" value="Beta-lactam/transpept"/>
</dbReference>
<keyword evidence="4" id="KW-0997">Cell inner membrane</keyword>
<keyword evidence="6" id="KW-0645">Protease</keyword>
<keyword evidence="3" id="KW-1003">Cell membrane</keyword>
<dbReference type="SUPFAM" id="SSF56519">
    <property type="entry name" value="Penicillin binding protein dimerisation domain"/>
    <property type="match status" value="1"/>
</dbReference>
<evidence type="ECO:0000256" key="13">
    <source>
        <dbReference type="ARBA" id="ARBA00023316"/>
    </source>
</evidence>
<keyword evidence="12" id="KW-0472">Membrane</keyword>
<dbReference type="EMBL" id="JASGBP010000001">
    <property type="protein sequence ID" value="MDI9256541.1"/>
    <property type="molecule type" value="Genomic_DNA"/>
</dbReference>
<protein>
    <submittedName>
        <fullName evidence="16">Penicillin-binding protein 2</fullName>
        <ecNumber evidence="16">3.4.16.4</ecNumber>
    </submittedName>
</protein>
<evidence type="ECO:0000256" key="2">
    <source>
        <dbReference type="ARBA" id="ARBA00004236"/>
    </source>
</evidence>
<keyword evidence="13" id="KW-0961">Cell wall biogenesis/degradation</keyword>
<evidence type="ECO:0000256" key="3">
    <source>
        <dbReference type="ARBA" id="ARBA00022475"/>
    </source>
</evidence>
<dbReference type="InterPro" id="IPR001460">
    <property type="entry name" value="PCN-bd_Tpept"/>
</dbReference>
<dbReference type="Gene3D" id="3.30.1390.30">
    <property type="entry name" value="Penicillin-binding protein 2a, domain 3"/>
    <property type="match status" value="1"/>
</dbReference>
<dbReference type="EC" id="3.4.16.4" evidence="16"/>
<feature type="domain" description="Penicillin-binding protein dimerisation" evidence="15">
    <location>
        <begin position="46"/>
        <end position="209"/>
    </location>
</feature>
<evidence type="ECO:0000259" key="15">
    <source>
        <dbReference type="Pfam" id="PF03717"/>
    </source>
</evidence>
<evidence type="ECO:0000313" key="17">
    <source>
        <dbReference type="Proteomes" id="UP001230035"/>
    </source>
</evidence>